<dbReference type="InterPro" id="IPR009210">
    <property type="entry name" value="ASCC1"/>
</dbReference>
<dbReference type="GO" id="GO:0006307">
    <property type="term" value="P:DNA alkylation repair"/>
    <property type="evidence" value="ECO:0007669"/>
    <property type="project" value="InterPro"/>
</dbReference>
<dbReference type="PANTHER" id="PTHR13360:SF1">
    <property type="entry name" value="ACTIVATING SIGNAL COINTEGRATOR 1 COMPLEX SUBUNIT 1"/>
    <property type="match status" value="1"/>
</dbReference>
<keyword evidence="3" id="KW-1185">Reference proteome</keyword>
<dbReference type="Gene3D" id="3.90.1140.10">
    <property type="entry name" value="Cyclic phosphodiesterase"/>
    <property type="match status" value="1"/>
</dbReference>
<dbReference type="Proteomes" id="UP001166286">
    <property type="component" value="Unassembled WGS sequence"/>
</dbReference>
<feature type="domain" description="A-kinase anchor protein 7-like phosphoesterase" evidence="1">
    <location>
        <begin position="8"/>
        <end position="208"/>
    </location>
</feature>
<reference evidence="2" key="1">
    <citation type="submission" date="2023-03" db="EMBL/GenBank/DDBJ databases">
        <title>Complete genome of Cladonia borealis.</title>
        <authorList>
            <person name="Park H."/>
        </authorList>
    </citation>
    <scope>NUCLEOTIDE SEQUENCE</scope>
    <source>
        <strain evidence="2">ANT050790</strain>
    </source>
</reference>
<accession>A0AA39R376</accession>
<evidence type="ECO:0000313" key="2">
    <source>
        <dbReference type="EMBL" id="KAK0514067.1"/>
    </source>
</evidence>
<dbReference type="AlphaFoldDB" id="A0AA39R376"/>
<gene>
    <name evidence="2" type="ORF">JMJ35_003789</name>
</gene>
<sequence length="234" mass="25475">MPPKPPLTHFLCLPLITPTSKPQFQASLARFTSEVTSSNAIPLRAIRPVSALHLTIGVMSLPTPDRLEAATSFLRSLDISALLAAAQGHLLTPLTFSGLHPMGTAENTSSLYAAPSSPSAAPLIPFCTALRDAFTGAEFMVPETRPIRLHATVVNTIYAREARSGKKRWGKGSGKFDARELVERYREFEWARDVRMERVSICEMGAKKVMEGEVVVDQVYTEVASVELPVIEGG</sequence>
<organism evidence="2 3">
    <name type="scientific">Cladonia borealis</name>
    <dbReference type="NCBI Taxonomy" id="184061"/>
    <lineage>
        <taxon>Eukaryota</taxon>
        <taxon>Fungi</taxon>
        <taxon>Dikarya</taxon>
        <taxon>Ascomycota</taxon>
        <taxon>Pezizomycotina</taxon>
        <taxon>Lecanoromycetes</taxon>
        <taxon>OSLEUM clade</taxon>
        <taxon>Lecanoromycetidae</taxon>
        <taxon>Lecanorales</taxon>
        <taxon>Lecanorineae</taxon>
        <taxon>Cladoniaceae</taxon>
        <taxon>Cladonia</taxon>
    </lineage>
</organism>
<dbReference type="Pfam" id="PF10469">
    <property type="entry name" value="AKAP7_NLS"/>
    <property type="match status" value="1"/>
</dbReference>
<dbReference type="GO" id="GO:0005634">
    <property type="term" value="C:nucleus"/>
    <property type="evidence" value="ECO:0007669"/>
    <property type="project" value="TreeGrafter"/>
</dbReference>
<dbReference type="InterPro" id="IPR019510">
    <property type="entry name" value="AKAP7-like_phosphoesterase"/>
</dbReference>
<dbReference type="EMBL" id="JAFEKC020000006">
    <property type="protein sequence ID" value="KAK0514067.1"/>
    <property type="molecule type" value="Genomic_DNA"/>
</dbReference>
<comment type="caution">
    <text evidence="2">The sequence shown here is derived from an EMBL/GenBank/DDBJ whole genome shotgun (WGS) entry which is preliminary data.</text>
</comment>
<dbReference type="PANTHER" id="PTHR13360">
    <property type="entry name" value="ACTIVATING SIGNAL COINTEGRATOR 1 COMPLEX SUBUNIT 1"/>
    <property type="match status" value="1"/>
</dbReference>
<name>A0AA39R376_9LECA</name>
<dbReference type="GO" id="GO:0006355">
    <property type="term" value="P:regulation of DNA-templated transcription"/>
    <property type="evidence" value="ECO:0007669"/>
    <property type="project" value="TreeGrafter"/>
</dbReference>
<evidence type="ECO:0000259" key="1">
    <source>
        <dbReference type="Pfam" id="PF10469"/>
    </source>
</evidence>
<evidence type="ECO:0000313" key="3">
    <source>
        <dbReference type="Proteomes" id="UP001166286"/>
    </source>
</evidence>
<protein>
    <recommendedName>
        <fullName evidence="1">A-kinase anchor protein 7-like phosphoesterase domain-containing protein</fullName>
    </recommendedName>
</protein>
<proteinExistence type="predicted"/>